<protein>
    <submittedName>
        <fullName evidence="8">Cryptochrome/photolyase family protein</fullName>
        <ecNumber evidence="8">4.1.99.3</ecNumber>
    </submittedName>
</protein>
<dbReference type="Pfam" id="PF00875">
    <property type="entry name" value="DNA_photolyase"/>
    <property type="match status" value="1"/>
</dbReference>
<dbReference type="InterPro" id="IPR018394">
    <property type="entry name" value="DNA_photolyase_1_CS_C"/>
</dbReference>
<dbReference type="InterPro" id="IPR036134">
    <property type="entry name" value="Crypto/Photolyase_FAD-like_sf"/>
</dbReference>
<evidence type="ECO:0000256" key="5">
    <source>
        <dbReference type="ARBA" id="ARBA00022991"/>
    </source>
</evidence>
<comment type="caution">
    <text evidence="8">The sequence shown here is derived from an EMBL/GenBank/DDBJ whole genome shotgun (WGS) entry which is preliminary data.</text>
</comment>
<proteinExistence type="inferred from homology"/>
<keyword evidence="8" id="KW-0456">Lyase</keyword>
<dbReference type="GO" id="GO:0003904">
    <property type="term" value="F:deoxyribodipyrimidine photo-lyase activity"/>
    <property type="evidence" value="ECO:0007669"/>
    <property type="project" value="UniProtKB-EC"/>
</dbReference>
<dbReference type="Gene3D" id="1.25.40.80">
    <property type="match status" value="1"/>
</dbReference>
<evidence type="ECO:0000313" key="9">
    <source>
        <dbReference type="Proteomes" id="UP001595526"/>
    </source>
</evidence>
<name>A0ABV7JSN0_9SPHI</name>
<dbReference type="InterPro" id="IPR036155">
    <property type="entry name" value="Crypto/Photolyase_N_sf"/>
</dbReference>
<feature type="domain" description="Photolyase/cryptochrome alpha/beta" evidence="7">
    <location>
        <begin position="4"/>
        <end position="134"/>
    </location>
</feature>
<dbReference type="PROSITE" id="PS51645">
    <property type="entry name" value="PHR_CRY_ALPHA_BETA"/>
    <property type="match status" value="1"/>
</dbReference>
<dbReference type="Pfam" id="PF03441">
    <property type="entry name" value="FAD_binding_7"/>
    <property type="match status" value="1"/>
</dbReference>
<gene>
    <name evidence="8" type="ORF">ACFOET_20025</name>
</gene>
<dbReference type="SUPFAM" id="SSF48173">
    <property type="entry name" value="Cryptochrome/photolyase FAD-binding domain"/>
    <property type="match status" value="1"/>
</dbReference>
<keyword evidence="9" id="KW-1185">Reference proteome</keyword>
<dbReference type="InterPro" id="IPR006050">
    <property type="entry name" value="DNA_photolyase_N"/>
</dbReference>
<dbReference type="Proteomes" id="UP001595526">
    <property type="component" value="Unassembled WGS sequence"/>
</dbReference>
<organism evidence="8 9">
    <name type="scientific">Parapedobacter deserti</name>
    <dbReference type="NCBI Taxonomy" id="1912957"/>
    <lineage>
        <taxon>Bacteria</taxon>
        <taxon>Pseudomonadati</taxon>
        <taxon>Bacteroidota</taxon>
        <taxon>Sphingobacteriia</taxon>
        <taxon>Sphingobacteriales</taxon>
        <taxon>Sphingobacteriaceae</taxon>
        <taxon>Parapedobacter</taxon>
    </lineage>
</organism>
<sequence>MDRSIAIFWFRRDLRLDDNIGLQQALSSTHPVLPVFIYDTDILNRLNSRYDRRVDYIQQALTSMHRQLQTHHAGLKTYYGKPIEIFSEITAQLSVAAVYCNRDYEPEAIQRDRTIKEYLAAKGIAFYEFKDQVIFERSEIAKNDGTPYTVYTPYSRAWKATLRPAHYAPVSTPRNNFVQTRQKEIHTLETIGFQPTDIWFRTPELDAAVIDEYDRYRDFPAMDHSTHLGMALRFGTISIRRCAAFALQHNDTWLNALIWREFFMQILYHFPHVVGHSFKPEYDRIEWRNDETEFRRWCAGETGYPLVDAGMHQLNRTGFMPNRVRMVVASFLCKHLLVDWRWGEAYFADKLNDYDLAVNNGNWQWAAGSGCDAAPYFRIFNPTVQAQKFDKALQYINTWIPDFETRLVLPIVEHRFARERALRVYSQALSLQ</sequence>
<keyword evidence="4 6" id="KW-0274">FAD</keyword>
<reference evidence="9" key="1">
    <citation type="journal article" date="2019" name="Int. J. Syst. Evol. Microbiol.">
        <title>The Global Catalogue of Microorganisms (GCM) 10K type strain sequencing project: providing services to taxonomists for standard genome sequencing and annotation.</title>
        <authorList>
            <consortium name="The Broad Institute Genomics Platform"/>
            <consortium name="The Broad Institute Genome Sequencing Center for Infectious Disease"/>
            <person name="Wu L."/>
            <person name="Ma J."/>
        </authorList>
    </citation>
    <scope>NUCLEOTIDE SEQUENCE [LARGE SCALE GENOMIC DNA]</scope>
    <source>
        <strain evidence="9">KCTC 52416</strain>
    </source>
</reference>
<keyword evidence="5 6" id="KW-0157">Chromophore</keyword>
<evidence type="ECO:0000313" key="8">
    <source>
        <dbReference type="EMBL" id="MFC3199918.1"/>
    </source>
</evidence>
<dbReference type="PRINTS" id="PR00147">
    <property type="entry name" value="DNAPHOTLYASE"/>
</dbReference>
<dbReference type="EMBL" id="JBHRTA010000061">
    <property type="protein sequence ID" value="MFC3199918.1"/>
    <property type="molecule type" value="Genomic_DNA"/>
</dbReference>
<dbReference type="InterPro" id="IPR005101">
    <property type="entry name" value="Cryptochr/Photolyase_FAD-bd"/>
</dbReference>
<evidence type="ECO:0000256" key="3">
    <source>
        <dbReference type="ARBA" id="ARBA00022630"/>
    </source>
</evidence>
<dbReference type="Gene3D" id="1.10.579.10">
    <property type="entry name" value="DNA Cyclobutane Dipyrimidine Photolyase, subunit A, domain 3"/>
    <property type="match status" value="1"/>
</dbReference>
<dbReference type="RefSeq" id="WP_379026007.1">
    <property type="nucleotide sequence ID" value="NZ_JBHRTA010000061.1"/>
</dbReference>
<accession>A0ABV7JSN0</accession>
<dbReference type="Gene3D" id="3.40.50.620">
    <property type="entry name" value="HUPs"/>
    <property type="match status" value="1"/>
</dbReference>
<dbReference type="PROSITE" id="PS00691">
    <property type="entry name" value="DNA_PHOTOLYASES_1_2"/>
    <property type="match status" value="1"/>
</dbReference>
<dbReference type="SUPFAM" id="SSF52425">
    <property type="entry name" value="Cryptochrome/photolyase, N-terminal domain"/>
    <property type="match status" value="1"/>
</dbReference>
<comment type="cofactor">
    <cofactor evidence="1">
        <name>(6R)-5,10-methylene-5,6,7,8-tetrahydrofolate</name>
        <dbReference type="ChEBI" id="CHEBI:15636"/>
    </cofactor>
</comment>
<evidence type="ECO:0000256" key="4">
    <source>
        <dbReference type="ARBA" id="ARBA00022827"/>
    </source>
</evidence>
<dbReference type="EC" id="4.1.99.3" evidence="8"/>
<dbReference type="PANTHER" id="PTHR11455:SF9">
    <property type="entry name" value="CRYPTOCHROME CIRCADIAN CLOCK 5 ISOFORM X1"/>
    <property type="match status" value="1"/>
</dbReference>
<dbReference type="InterPro" id="IPR002081">
    <property type="entry name" value="Cryptochrome/DNA_photolyase_1"/>
</dbReference>
<comment type="similarity">
    <text evidence="6">Belongs to the DNA photolyase family.</text>
</comment>
<comment type="cofactor">
    <cofactor evidence="2">
        <name>FAD</name>
        <dbReference type="ChEBI" id="CHEBI:57692"/>
    </cofactor>
</comment>
<evidence type="ECO:0000256" key="6">
    <source>
        <dbReference type="RuleBase" id="RU004182"/>
    </source>
</evidence>
<evidence type="ECO:0000256" key="1">
    <source>
        <dbReference type="ARBA" id="ARBA00001932"/>
    </source>
</evidence>
<evidence type="ECO:0000259" key="7">
    <source>
        <dbReference type="PROSITE" id="PS51645"/>
    </source>
</evidence>
<evidence type="ECO:0000256" key="2">
    <source>
        <dbReference type="ARBA" id="ARBA00001974"/>
    </source>
</evidence>
<dbReference type="InterPro" id="IPR014729">
    <property type="entry name" value="Rossmann-like_a/b/a_fold"/>
</dbReference>
<dbReference type="PANTHER" id="PTHR11455">
    <property type="entry name" value="CRYPTOCHROME"/>
    <property type="match status" value="1"/>
</dbReference>
<keyword evidence="3 6" id="KW-0285">Flavoprotein</keyword>